<dbReference type="EMBL" id="ML977172">
    <property type="protein sequence ID" value="KAF1983842.1"/>
    <property type="molecule type" value="Genomic_DNA"/>
</dbReference>
<proteinExistence type="predicted"/>
<feature type="domain" description="BTB" evidence="1">
    <location>
        <begin position="1"/>
        <end position="61"/>
    </location>
</feature>
<reference evidence="2" key="1">
    <citation type="journal article" date="2020" name="Stud. Mycol.">
        <title>101 Dothideomycetes genomes: a test case for predicting lifestyles and emergence of pathogens.</title>
        <authorList>
            <person name="Haridas S."/>
            <person name="Albert R."/>
            <person name="Binder M."/>
            <person name="Bloem J."/>
            <person name="Labutti K."/>
            <person name="Salamov A."/>
            <person name="Andreopoulos B."/>
            <person name="Baker S."/>
            <person name="Barry K."/>
            <person name="Bills G."/>
            <person name="Bluhm B."/>
            <person name="Cannon C."/>
            <person name="Castanera R."/>
            <person name="Culley D."/>
            <person name="Daum C."/>
            <person name="Ezra D."/>
            <person name="Gonzalez J."/>
            <person name="Henrissat B."/>
            <person name="Kuo A."/>
            <person name="Liang C."/>
            <person name="Lipzen A."/>
            <person name="Lutzoni F."/>
            <person name="Magnuson J."/>
            <person name="Mondo S."/>
            <person name="Nolan M."/>
            <person name="Ohm R."/>
            <person name="Pangilinan J."/>
            <person name="Park H.-J."/>
            <person name="Ramirez L."/>
            <person name="Alfaro M."/>
            <person name="Sun H."/>
            <person name="Tritt A."/>
            <person name="Yoshinaga Y."/>
            <person name="Zwiers L.-H."/>
            <person name="Turgeon B."/>
            <person name="Goodwin S."/>
            <person name="Spatafora J."/>
            <person name="Crous P."/>
            <person name="Grigoriev I."/>
        </authorList>
    </citation>
    <scope>NUCLEOTIDE SEQUENCE</scope>
    <source>
        <strain evidence="2">CBS 113979</strain>
    </source>
</reference>
<dbReference type="PROSITE" id="PS50097">
    <property type="entry name" value="BTB"/>
    <property type="match status" value="1"/>
</dbReference>
<keyword evidence="3" id="KW-1185">Reference proteome</keyword>
<dbReference type="InterPro" id="IPR011333">
    <property type="entry name" value="SKP1/BTB/POZ_sf"/>
</dbReference>
<dbReference type="CDD" id="cd18186">
    <property type="entry name" value="BTB_POZ_ZBTB_KLHL-like"/>
    <property type="match status" value="1"/>
</dbReference>
<dbReference type="AlphaFoldDB" id="A0A6G1GSQ8"/>
<dbReference type="Proteomes" id="UP000800041">
    <property type="component" value="Unassembled WGS sequence"/>
</dbReference>
<protein>
    <recommendedName>
        <fullName evidence="1">BTB domain-containing protein</fullName>
    </recommendedName>
</protein>
<evidence type="ECO:0000259" key="1">
    <source>
        <dbReference type="PROSITE" id="PS50097"/>
    </source>
</evidence>
<dbReference type="PANTHER" id="PTHR47843:SF2">
    <property type="entry name" value="BTB DOMAIN-CONTAINING PROTEIN"/>
    <property type="match status" value="1"/>
</dbReference>
<organism evidence="2 3">
    <name type="scientific">Aulographum hederae CBS 113979</name>
    <dbReference type="NCBI Taxonomy" id="1176131"/>
    <lineage>
        <taxon>Eukaryota</taxon>
        <taxon>Fungi</taxon>
        <taxon>Dikarya</taxon>
        <taxon>Ascomycota</taxon>
        <taxon>Pezizomycotina</taxon>
        <taxon>Dothideomycetes</taxon>
        <taxon>Pleosporomycetidae</taxon>
        <taxon>Aulographales</taxon>
        <taxon>Aulographaceae</taxon>
    </lineage>
</organism>
<dbReference type="OrthoDB" id="194443at2759"/>
<accession>A0A6G1GSQ8</accession>
<dbReference type="Pfam" id="PF00651">
    <property type="entry name" value="BTB"/>
    <property type="match status" value="1"/>
</dbReference>
<dbReference type="SUPFAM" id="SSF54695">
    <property type="entry name" value="POZ domain"/>
    <property type="match status" value="1"/>
</dbReference>
<gene>
    <name evidence="2" type="ORF">K402DRAFT_337676</name>
</gene>
<dbReference type="Gene3D" id="3.30.710.10">
    <property type="entry name" value="Potassium Channel Kv1.1, Chain A"/>
    <property type="match status" value="1"/>
</dbReference>
<dbReference type="InterPro" id="IPR000210">
    <property type="entry name" value="BTB/POZ_dom"/>
</dbReference>
<sequence>MTETFVLHKDLICHYSKYFKKALEGNFEEAKSGVVKLDDVDIRAFKSLVHWFYTQKIVAADSSGVEGASPAAIMEIQKALNPRYQTERAIDPFIKLYLLSDRLDIKRCRLDTFRALHDSLHKGSHAVLPSYGNLNLVWNGLPPTSGLRKYIIDMFGWYTQAHEEAWRTGMVRSRLERECLISIMAVICRKHADAVYGRSPPWIVDVCQYHEHESEGEKKACCIKSEPA</sequence>
<evidence type="ECO:0000313" key="2">
    <source>
        <dbReference type="EMBL" id="KAF1983842.1"/>
    </source>
</evidence>
<dbReference type="PANTHER" id="PTHR47843">
    <property type="entry name" value="BTB DOMAIN-CONTAINING PROTEIN-RELATED"/>
    <property type="match status" value="1"/>
</dbReference>
<evidence type="ECO:0000313" key="3">
    <source>
        <dbReference type="Proteomes" id="UP000800041"/>
    </source>
</evidence>
<name>A0A6G1GSQ8_9PEZI</name>